<dbReference type="InterPro" id="IPR019734">
    <property type="entry name" value="TPR_rpt"/>
</dbReference>
<protein>
    <submittedName>
        <fullName evidence="4">Uncharacterized protein</fullName>
    </submittedName>
</protein>
<dbReference type="PROSITE" id="PS50005">
    <property type="entry name" value="TPR"/>
    <property type="match status" value="1"/>
</dbReference>
<dbReference type="AlphaFoldDB" id="A0A6T8HXT6"/>
<dbReference type="InterPro" id="IPR011990">
    <property type="entry name" value="TPR-like_helical_dom_sf"/>
</dbReference>
<dbReference type="InterPro" id="IPR051722">
    <property type="entry name" value="Endocytosis_PI4K-reg_protein"/>
</dbReference>
<evidence type="ECO:0000256" key="1">
    <source>
        <dbReference type="ARBA" id="ARBA00002550"/>
    </source>
</evidence>
<proteinExistence type="inferred from homology"/>
<evidence type="ECO:0000256" key="2">
    <source>
        <dbReference type="ARBA" id="ARBA00038251"/>
    </source>
</evidence>
<gene>
    <name evidence="4" type="ORF">HAND1043_LOCUS3852</name>
</gene>
<dbReference type="Gene3D" id="1.25.40.10">
    <property type="entry name" value="Tetratricopeptide repeat domain"/>
    <property type="match status" value="3"/>
</dbReference>
<accession>A0A6T8HXT6</accession>
<name>A0A6T8HXT6_HEMAN</name>
<comment type="similarity">
    <text evidence="2">Belongs to the YPP1 family.</text>
</comment>
<keyword evidence="3" id="KW-0802">TPR repeat</keyword>
<organism evidence="4">
    <name type="scientific">Hemiselmis andersenii</name>
    <name type="common">Cryptophyte alga</name>
    <dbReference type="NCBI Taxonomy" id="464988"/>
    <lineage>
        <taxon>Eukaryota</taxon>
        <taxon>Cryptophyceae</taxon>
        <taxon>Cryptomonadales</taxon>
        <taxon>Hemiselmidaceae</taxon>
        <taxon>Hemiselmis</taxon>
    </lineage>
</organism>
<reference evidence="4" key="1">
    <citation type="submission" date="2021-01" db="EMBL/GenBank/DDBJ databases">
        <authorList>
            <person name="Corre E."/>
            <person name="Pelletier E."/>
            <person name="Niang G."/>
            <person name="Scheremetjew M."/>
            <person name="Finn R."/>
            <person name="Kale V."/>
            <person name="Holt S."/>
            <person name="Cochrane G."/>
            <person name="Meng A."/>
            <person name="Brown T."/>
            <person name="Cohen L."/>
        </authorList>
    </citation>
    <scope>NUCLEOTIDE SEQUENCE</scope>
    <source>
        <strain evidence="4">CCMP441</strain>
    </source>
</reference>
<dbReference type="SUPFAM" id="SSF48452">
    <property type="entry name" value="TPR-like"/>
    <property type="match status" value="1"/>
</dbReference>
<dbReference type="PANTHER" id="PTHR23083">
    <property type="entry name" value="TETRATRICOPEPTIDE REPEAT PROTEIN, TPR"/>
    <property type="match status" value="1"/>
</dbReference>
<dbReference type="EMBL" id="HBFK01006448">
    <property type="protein sequence ID" value="CAD8737360.1"/>
    <property type="molecule type" value="Transcribed_RNA"/>
</dbReference>
<dbReference type="SMART" id="SM00028">
    <property type="entry name" value="TPR"/>
    <property type="match status" value="3"/>
</dbReference>
<feature type="repeat" description="TPR" evidence="3">
    <location>
        <begin position="699"/>
        <end position="732"/>
    </location>
</feature>
<evidence type="ECO:0000313" key="4">
    <source>
        <dbReference type="EMBL" id="CAD8737360.1"/>
    </source>
</evidence>
<sequence length="812" mass="88456">MLGSWTTIVSKPDAASTKAKLAKYRSRITTARNQLNHSVIPEQIKKYAKWEPNTCYAQLVQAECLLASGDAEGANKHLDAGLGLELYSSIDQTEVLMWKAVLAYVDGDSQHSLKWCNDLPEDWLEQCLELGPLETVGKDAQQHASVIRRRLLSMSPLGSDASMPEYSPDIPSYRSRLVHILLCCKACALEAEGDSNGACEAYEQLILFSRRSSKDGASPIDALSAPLVERALMYQCTRSLAIGDTALAIAALRRGLSSSFTLPPASRQRGRALLSSLLMHCCACRASEYETALLNNELQPFNFHSEHMLSQQPRVLEEACAVLMLEDEDIALGDSVAVLDNGGGFSWPCDDLACFGGTRTTYSAMAQRYRRSSLLQSSAANSTDDGSSVLRGALAAVAAGAPEEALSLIQVWLKGQGPCSWNAAEDGGTTKAQRKASHNTHVATLLAAKLCCNQLDRPELGLEYARRAMEDRASARAHHSVAVGLLQCALVGCDVRERKEMYSEALNNLETTILMEPADHLARLHLSLVLALSGMLHAARQVLDADALSDDPLPLSLGLSAILCAALGDEEEALGRADVMRDRFPNDIWSMRLHAALQLEYGNPHLALETYFEIVADASTKTAFLSPTLELGPWPRCLLERPKLNLDCSWDKGASIRGDGQLAVFEAWIDIVRAYRKGGMYQHASTAVAMARQVVAVHADVEYENGKISEACGHLEDAASSFTTALAIDPHHTASLIALASLRVSTEPDTAVQLVRRALRRDCTNADTWRLLCRSHHACGEEEQAREALLLSMELDSMTMPVPLSFVPVFLQ</sequence>
<comment type="function">
    <text evidence="1">Involved in endocytosis.</text>
</comment>
<dbReference type="PANTHER" id="PTHR23083:SF464">
    <property type="entry name" value="TETRATRICOPEPTIDE REPEAT DOMAIN 7, ISOFORM A"/>
    <property type="match status" value="1"/>
</dbReference>
<evidence type="ECO:0000256" key="3">
    <source>
        <dbReference type="PROSITE-ProRule" id="PRU00339"/>
    </source>
</evidence>